<name>A0A6P1MFK0_9FIRM</name>
<protein>
    <submittedName>
        <fullName evidence="1">Uncharacterized protein</fullName>
    </submittedName>
</protein>
<organism evidence="1 2">
    <name type="scientific">Aminipila terrae</name>
    <dbReference type="NCBI Taxonomy" id="2697030"/>
    <lineage>
        <taxon>Bacteria</taxon>
        <taxon>Bacillati</taxon>
        <taxon>Bacillota</taxon>
        <taxon>Clostridia</taxon>
        <taxon>Peptostreptococcales</taxon>
        <taxon>Anaerovoracaceae</taxon>
        <taxon>Aminipila</taxon>
    </lineage>
</organism>
<evidence type="ECO:0000313" key="2">
    <source>
        <dbReference type="Proteomes" id="UP000463883"/>
    </source>
</evidence>
<dbReference type="KEGG" id="amic:Ami3637_09035"/>
<sequence length="322" mass="36275">MDGKYTVYHWQYDDTSRGLIPGGYPAYDKVSNTAELTFYIEGSATAPWITGISTSPVKVTENNYFSINAGIDDVEKDVLNLTTEVYKDKKHIFTHRKKNIKPIDSLGQISVNGKHGDGTPAVGDITYPVTNTGDLPDKAQAGIYQVVCTVRDQTGAGIGTYKFIVLSEGKIIGQVYHTDQWEINRKKYNLNRFKDEINKNIPYDDYMKLKQPRTRGVNVFWSGEKFMLSADVAGKPIKVTCKINGTSYGANMKNSGKKNAAGETVYTGSIWDRSMINKWGRKEPVELTFTFSAVYSSGITKRHEVKIIVDNMEDYWKLHRVF</sequence>
<dbReference type="RefSeq" id="WP_162362289.1">
    <property type="nucleotide sequence ID" value="NZ_CP047591.1"/>
</dbReference>
<dbReference type="EMBL" id="CP047591">
    <property type="protein sequence ID" value="QHI72521.1"/>
    <property type="molecule type" value="Genomic_DNA"/>
</dbReference>
<dbReference type="AlphaFoldDB" id="A0A6P1MFK0"/>
<keyword evidence="2" id="KW-1185">Reference proteome</keyword>
<dbReference type="Proteomes" id="UP000463883">
    <property type="component" value="Chromosome"/>
</dbReference>
<proteinExistence type="predicted"/>
<gene>
    <name evidence="1" type="ORF">Ami3637_09035</name>
</gene>
<accession>A0A6P1MFK0</accession>
<evidence type="ECO:0000313" key="1">
    <source>
        <dbReference type="EMBL" id="QHI72521.1"/>
    </source>
</evidence>
<reference evidence="1 2" key="1">
    <citation type="submission" date="2020-01" db="EMBL/GenBank/DDBJ databases">
        <title>Genomic analysis of Aminipila sp. CBA3637.</title>
        <authorList>
            <person name="Kim Y.B."/>
            <person name="Roh S.W."/>
        </authorList>
    </citation>
    <scope>NUCLEOTIDE SEQUENCE [LARGE SCALE GENOMIC DNA]</scope>
    <source>
        <strain evidence="1 2">CBA3637</strain>
    </source>
</reference>